<comment type="caution">
    <text evidence="3">The sequence shown here is derived from an EMBL/GenBank/DDBJ whole genome shotgun (WGS) entry which is preliminary data.</text>
</comment>
<dbReference type="EMBL" id="VDFR01000090">
    <property type="protein sequence ID" value="TNC42890.1"/>
    <property type="molecule type" value="Genomic_DNA"/>
</dbReference>
<protein>
    <submittedName>
        <fullName evidence="3">Uncharacterized protein</fullName>
    </submittedName>
</protein>
<evidence type="ECO:0000313" key="2">
    <source>
        <dbReference type="EMBL" id="TNC42890.1"/>
    </source>
</evidence>
<keyword evidence="1" id="KW-1133">Transmembrane helix</keyword>
<gene>
    <name evidence="3" type="ORF">FHE65_19345</name>
    <name evidence="2" type="ORF">FHE65_19810</name>
</gene>
<evidence type="ECO:0000313" key="3">
    <source>
        <dbReference type="EMBL" id="TNC43026.1"/>
    </source>
</evidence>
<dbReference type="EMBL" id="VDFR01000089">
    <property type="protein sequence ID" value="TNC43026.1"/>
    <property type="molecule type" value="Genomic_DNA"/>
</dbReference>
<evidence type="ECO:0000256" key="1">
    <source>
        <dbReference type="SAM" id="Phobius"/>
    </source>
</evidence>
<sequence>MKAQRQHRVASWLAWLGVAGLVGATVAPVMILLLVGLCACGLGAEEVGYRRRARGYFARLHRSALHRHDAVLDAWMDMREDTASRPSARLVDDVSKKPTAAFVDVAASAVDARAAVRPGDHPSVAAYDEAVVALERSWRRLERRARSADALDDARRWGLDRLPDGATAALAPLFPVVRAAAQAAWNAAENRFAPRTDEQRV</sequence>
<accession>A0A5C4MG39</accession>
<organism evidence="3 4">
    <name type="scientific">Mumia zhuanghuii</name>
    <dbReference type="NCBI Taxonomy" id="2585211"/>
    <lineage>
        <taxon>Bacteria</taxon>
        <taxon>Bacillati</taxon>
        <taxon>Actinomycetota</taxon>
        <taxon>Actinomycetes</taxon>
        <taxon>Propionibacteriales</taxon>
        <taxon>Nocardioidaceae</taxon>
        <taxon>Mumia</taxon>
    </lineage>
</organism>
<dbReference type="AlphaFoldDB" id="A0A5C4MG39"/>
<keyword evidence="1" id="KW-0472">Membrane</keyword>
<name>A0A5C4MG39_9ACTN</name>
<keyword evidence="1" id="KW-0812">Transmembrane</keyword>
<dbReference type="Proteomes" id="UP000306740">
    <property type="component" value="Unassembled WGS sequence"/>
</dbReference>
<evidence type="ECO:0000313" key="4">
    <source>
        <dbReference type="Proteomes" id="UP000306740"/>
    </source>
</evidence>
<feature type="transmembrane region" description="Helical" evidence="1">
    <location>
        <begin position="12"/>
        <end position="37"/>
    </location>
</feature>
<dbReference type="OrthoDB" id="10002778at2"/>
<reference evidence="3 4" key="1">
    <citation type="submission" date="2019-05" db="EMBL/GenBank/DDBJ databases">
        <title>Mumia sp. nov., isolated from the intestinal contents of plateau pika (Ochotona curzoniae) in the Qinghai-Tibet plateau of China.</title>
        <authorList>
            <person name="Tian Z."/>
        </authorList>
    </citation>
    <scope>NUCLEOTIDE SEQUENCE [LARGE SCALE GENOMIC DNA]</scope>
    <source>
        <strain evidence="4">527</strain>
        <strain evidence="3">Z527</strain>
    </source>
</reference>
<proteinExistence type="predicted"/>
<dbReference type="RefSeq" id="WP_139106443.1">
    <property type="nucleotide sequence ID" value="NZ_VDFR01000089.1"/>
</dbReference>